<evidence type="ECO:0000259" key="1">
    <source>
        <dbReference type="PROSITE" id="PS00028"/>
    </source>
</evidence>
<comment type="caution">
    <text evidence="2">The sequence shown here is derived from an EMBL/GenBank/DDBJ whole genome shotgun (WGS) entry which is preliminary data.</text>
</comment>
<evidence type="ECO:0000313" key="3">
    <source>
        <dbReference type="Proteomes" id="UP001172681"/>
    </source>
</evidence>
<sequence length="462" mass="51916">MDLHRETSYTIPLGSRILTRSPDHYTPTLQSGYYADVLEHRQFTNTNPHQPSWFDALQDLDRTGLSRNQIRELITPGSPAQMALRVLSRLPTESLAFLNSAPWPMPLGRCWPRTGQAILSPRSSPMATIDSYGSRSSVSTLSSGHDASLRGSMTSSLPFSFNDTHICPACSSARETPFSNGTGFFDNLREPHESPTIDTNVFNDAVCNGEHPPRPPLQPQYNPFNVTPITSPIKSLSDYDANALIPQTMNYRSSPIQASPISPVQKKLLHLPCAEENCKHTYQRVEELKKHVEGVHDQDTTYYCIHQGCNLLYLRSDHAKRHHTEMHRDDGCIGEGSCIQSICEQRKRYWGCSLCVTVLKDLTSYVNHWKDHMIQLGGNKETASYSTMILGLLQQEATKDHWENRVQTEQCDLIWYSPTCTAIRRALEFGIYKGGDISLGMPGLVEDLLEDIMAEGKSWMSG</sequence>
<organism evidence="2 3">
    <name type="scientific">Knufia peltigerae</name>
    <dbReference type="NCBI Taxonomy" id="1002370"/>
    <lineage>
        <taxon>Eukaryota</taxon>
        <taxon>Fungi</taxon>
        <taxon>Dikarya</taxon>
        <taxon>Ascomycota</taxon>
        <taxon>Pezizomycotina</taxon>
        <taxon>Eurotiomycetes</taxon>
        <taxon>Chaetothyriomycetidae</taxon>
        <taxon>Chaetothyriales</taxon>
        <taxon>Trichomeriaceae</taxon>
        <taxon>Knufia</taxon>
    </lineage>
</organism>
<evidence type="ECO:0000313" key="2">
    <source>
        <dbReference type="EMBL" id="KAJ9639235.1"/>
    </source>
</evidence>
<accession>A0AA38Y8V8</accession>
<dbReference type="Proteomes" id="UP001172681">
    <property type="component" value="Unassembled WGS sequence"/>
</dbReference>
<protein>
    <recommendedName>
        <fullName evidence="1">C2H2-type domain-containing protein</fullName>
    </recommendedName>
</protein>
<reference evidence="2" key="1">
    <citation type="submission" date="2022-10" db="EMBL/GenBank/DDBJ databases">
        <title>Culturing micro-colonial fungi from biological soil crusts in the Mojave desert and describing Neophaeococcomyces mojavensis, and introducing the new genera and species Taxawa tesnikishii.</title>
        <authorList>
            <person name="Kurbessoian T."/>
            <person name="Stajich J.E."/>
        </authorList>
    </citation>
    <scope>NUCLEOTIDE SEQUENCE</scope>
    <source>
        <strain evidence="2">TK_35</strain>
    </source>
</reference>
<dbReference type="EMBL" id="JAPDRN010000018">
    <property type="protein sequence ID" value="KAJ9639235.1"/>
    <property type="molecule type" value="Genomic_DNA"/>
</dbReference>
<gene>
    <name evidence="2" type="ORF">H2204_003846</name>
</gene>
<keyword evidence="3" id="KW-1185">Reference proteome</keyword>
<feature type="domain" description="C2H2-type" evidence="1">
    <location>
        <begin position="273"/>
        <end position="296"/>
    </location>
</feature>
<proteinExistence type="predicted"/>
<dbReference type="SMART" id="SM00355">
    <property type="entry name" value="ZnF_C2H2"/>
    <property type="match status" value="3"/>
</dbReference>
<dbReference type="InterPro" id="IPR013087">
    <property type="entry name" value="Znf_C2H2_type"/>
</dbReference>
<name>A0AA38Y8V8_9EURO</name>
<dbReference type="AlphaFoldDB" id="A0AA38Y8V8"/>
<dbReference type="PROSITE" id="PS00028">
    <property type="entry name" value="ZINC_FINGER_C2H2_1"/>
    <property type="match status" value="1"/>
</dbReference>